<feature type="domain" description="3-hydroxyacyl-CoA dehydrogenase C-terminal" evidence="37">
    <location>
        <begin position="617"/>
        <end position="704"/>
    </location>
</feature>
<evidence type="ECO:0000256" key="36">
    <source>
        <dbReference type="RuleBase" id="RU003707"/>
    </source>
</evidence>
<evidence type="ECO:0000256" key="15">
    <source>
        <dbReference type="ARBA" id="ARBA00023239"/>
    </source>
</evidence>
<keyword evidence="40" id="KW-1185">Reference proteome</keyword>
<dbReference type="EC" id="5.3.3.8" evidence="6"/>
<dbReference type="InterPro" id="IPR006108">
    <property type="entry name" value="3HC_DH_C"/>
</dbReference>
<evidence type="ECO:0000256" key="13">
    <source>
        <dbReference type="ARBA" id="ARBA00023140"/>
    </source>
</evidence>
<dbReference type="CDD" id="cd06558">
    <property type="entry name" value="crotonase-like"/>
    <property type="match status" value="1"/>
</dbReference>
<comment type="subunit">
    <text evidence="5">Monomer.</text>
</comment>
<dbReference type="Pfam" id="PF02737">
    <property type="entry name" value="3HCDH_N"/>
    <property type="match status" value="1"/>
</dbReference>
<comment type="catalytic activity">
    <reaction evidence="24">
        <text>(3S)-hydroxyhexanoyl-CoA = (2E)-hexenoyl-CoA + H2O</text>
        <dbReference type="Rhea" id="RHEA:30547"/>
        <dbReference type="ChEBI" id="CHEBI:15377"/>
        <dbReference type="ChEBI" id="CHEBI:62075"/>
        <dbReference type="ChEBI" id="CHEBI:62077"/>
    </reaction>
    <physiologicalReaction direction="right-to-left" evidence="24">
        <dbReference type="Rhea" id="RHEA:30549"/>
    </physiologicalReaction>
</comment>
<comment type="catalytic activity">
    <reaction evidence="25">
        <text>(2S,3S)-3-hydroxy-2-methylbutanoyl-CoA = (2E)-2-methylbut-2-enoyl-CoA + H2O</text>
        <dbReference type="Rhea" id="RHEA:31119"/>
        <dbReference type="ChEBI" id="CHEBI:15377"/>
        <dbReference type="ChEBI" id="CHEBI:57312"/>
        <dbReference type="ChEBI" id="CHEBI:57337"/>
    </reaction>
    <physiologicalReaction direction="right-to-left" evidence="25">
        <dbReference type="Rhea" id="RHEA:31121"/>
    </physiologicalReaction>
</comment>
<comment type="similarity">
    <text evidence="36">Belongs to the enoyl-CoA hydratase/isomerase family.</text>
</comment>
<dbReference type="Gene3D" id="3.40.50.720">
    <property type="entry name" value="NAD(P)-binding Rossmann-like Domain"/>
    <property type="match status" value="1"/>
</dbReference>
<comment type="catalytic activity">
    <reaction evidence="22">
        <text>(3Z)-hexenoyl-CoA = (2E)-hexenoyl-CoA</text>
        <dbReference type="Rhea" id="RHEA:45748"/>
        <dbReference type="ChEBI" id="CHEBI:62077"/>
        <dbReference type="ChEBI" id="CHEBI:85415"/>
    </reaction>
    <physiologicalReaction direction="left-to-right" evidence="22">
        <dbReference type="Rhea" id="RHEA:45749"/>
    </physiologicalReaction>
</comment>
<proteinExistence type="inferred from homology"/>
<evidence type="ECO:0000256" key="16">
    <source>
        <dbReference type="ARBA" id="ARBA00023268"/>
    </source>
</evidence>
<evidence type="ECO:0000256" key="5">
    <source>
        <dbReference type="ARBA" id="ARBA00011245"/>
    </source>
</evidence>
<comment type="catalytic activity">
    <reaction evidence="21">
        <text>a (3Z)-enoyl-CoA = a 4-saturated (2E)-enoyl-CoA</text>
        <dbReference type="Rhea" id="RHEA:45900"/>
        <dbReference type="ChEBI" id="CHEBI:85097"/>
        <dbReference type="ChEBI" id="CHEBI:85489"/>
        <dbReference type="EC" id="5.3.3.8"/>
    </reaction>
    <physiologicalReaction direction="left-to-right" evidence="21">
        <dbReference type="Rhea" id="RHEA:45901"/>
    </physiologicalReaction>
</comment>
<dbReference type="GO" id="GO:0003857">
    <property type="term" value="F:(3S)-3-hydroxyacyl-CoA dehydrogenase (NAD+) activity"/>
    <property type="evidence" value="ECO:0007669"/>
    <property type="project" value="UniProtKB-EC"/>
</dbReference>
<evidence type="ECO:0000256" key="2">
    <source>
        <dbReference type="ARBA" id="ARBA00004275"/>
    </source>
</evidence>
<gene>
    <name evidence="39" type="ORF">SNE40_022645</name>
</gene>
<keyword evidence="11" id="KW-0520">NAD</keyword>
<dbReference type="EC" id="4.2.1.17" evidence="7"/>
<evidence type="ECO:0000256" key="14">
    <source>
        <dbReference type="ARBA" id="ARBA00023235"/>
    </source>
</evidence>
<dbReference type="InterPro" id="IPR036291">
    <property type="entry name" value="NAD(P)-bd_dom_sf"/>
</dbReference>
<dbReference type="PROSITE" id="PS00166">
    <property type="entry name" value="ENOYL_COA_HYDRATASE"/>
    <property type="match status" value="1"/>
</dbReference>
<dbReference type="EC" id="1.1.1.35" evidence="8"/>
<comment type="catalytic activity">
    <reaction evidence="26">
        <text>(3E,5Z)-tetradecadienoyl-CoA = (2E,5Z)-tetradecadienoyl-CoA</text>
        <dbReference type="Rhea" id="RHEA:47464"/>
        <dbReference type="ChEBI" id="CHEBI:71586"/>
        <dbReference type="ChEBI" id="CHEBI:87701"/>
    </reaction>
    <physiologicalReaction direction="right-to-left" evidence="26">
        <dbReference type="Rhea" id="RHEA:47466"/>
    </physiologicalReaction>
</comment>
<dbReference type="Pfam" id="PF00725">
    <property type="entry name" value="3HCDH"/>
    <property type="match status" value="2"/>
</dbReference>
<comment type="similarity">
    <text evidence="4">In the N-terminal section; belongs to the enoyl-CoA hydratase/isomerase family.</text>
</comment>
<dbReference type="SUPFAM" id="SSF48179">
    <property type="entry name" value="6-phosphogluconate dehydrogenase C-terminal domain-like"/>
    <property type="match status" value="2"/>
</dbReference>
<evidence type="ECO:0000256" key="8">
    <source>
        <dbReference type="ARBA" id="ARBA00013000"/>
    </source>
</evidence>
<evidence type="ECO:0000256" key="17">
    <source>
        <dbReference type="ARBA" id="ARBA00035760"/>
    </source>
</evidence>
<evidence type="ECO:0000256" key="26">
    <source>
        <dbReference type="ARBA" id="ARBA00036570"/>
    </source>
</evidence>
<feature type="domain" description="3-hydroxyacyl-CoA dehydrogenase NAD binding" evidence="38">
    <location>
        <begin position="297"/>
        <end position="474"/>
    </location>
</feature>
<evidence type="ECO:0000313" key="40">
    <source>
        <dbReference type="Proteomes" id="UP001347796"/>
    </source>
</evidence>
<evidence type="ECO:0000256" key="24">
    <source>
        <dbReference type="ARBA" id="ARBA00036370"/>
    </source>
</evidence>
<comment type="catalytic activity">
    <reaction evidence="32">
        <text>(3S)-hydroxyhexadecanoyl-CoA + NAD(+) = 3-oxohexadecanoyl-CoA + NADH + H(+)</text>
        <dbReference type="Rhea" id="RHEA:31159"/>
        <dbReference type="ChEBI" id="CHEBI:15378"/>
        <dbReference type="ChEBI" id="CHEBI:57349"/>
        <dbReference type="ChEBI" id="CHEBI:57540"/>
        <dbReference type="ChEBI" id="CHEBI:57945"/>
        <dbReference type="ChEBI" id="CHEBI:62613"/>
    </reaction>
    <physiologicalReaction direction="left-to-right" evidence="32">
        <dbReference type="Rhea" id="RHEA:31160"/>
    </physiologicalReaction>
</comment>
<evidence type="ECO:0000256" key="10">
    <source>
        <dbReference type="ARBA" id="ARBA00023002"/>
    </source>
</evidence>
<evidence type="ECO:0000256" key="27">
    <source>
        <dbReference type="ARBA" id="ARBA00036656"/>
    </source>
</evidence>
<evidence type="ECO:0000256" key="1">
    <source>
        <dbReference type="ARBA" id="ARBA00000469"/>
    </source>
</evidence>
<dbReference type="Gene3D" id="3.90.226.10">
    <property type="entry name" value="2-enoyl-CoA Hydratase, Chain A, domain 1"/>
    <property type="match status" value="1"/>
</dbReference>
<protein>
    <recommendedName>
        <fullName evidence="30">Peroxisomal bifunctional enzyme</fullName>
        <ecNumber evidence="8">1.1.1.35</ecNumber>
        <ecNumber evidence="7">4.2.1.17</ecNumber>
        <ecNumber evidence="6">5.3.3.8</ecNumber>
    </recommendedName>
    <alternativeName>
        <fullName evidence="31">Multifunctional enzyme 1</fullName>
    </alternativeName>
</protein>
<dbReference type="InterPro" id="IPR008927">
    <property type="entry name" value="6-PGluconate_DH-like_C_sf"/>
</dbReference>
<comment type="catalytic activity">
    <reaction evidence="34">
        <text>a (3S)-3-hydroxyacyl-CoA + NAD(+) = a 3-oxoacyl-CoA + NADH + H(+)</text>
        <dbReference type="Rhea" id="RHEA:22432"/>
        <dbReference type="ChEBI" id="CHEBI:15378"/>
        <dbReference type="ChEBI" id="CHEBI:57318"/>
        <dbReference type="ChEBI" id="CHEBI:57540"/>
        <dbReference type="ChEBI" id="CHEBI:57945"/>
        <dbReference type="ChEBI" id="CHEBI:90726"/>
        <dbReference type="EC" id="1.1.1.35"/>
    </reaction>
    <physiologicalReaction direction="left-to-right" evidence="34">
        <dbReference type="Rhea" id="RHEA:22433"/>
    </physiologicalReaction>
</comment>
<evidence type="ECO:0000256" key="3">
    <source>
        <dbReference type="ARBA" id="ARBA00005005"/>
    </source>
</evidence>
<evidence type="ECO:0000256" key="11">
    <source>
        <dbReference type="ARBA" id="ARBA00023027"/>
    </source>
</evidence>
<dbReference type="SUPFAM" id="SSF51735">
    <property type="entry name" value="NAD(P)-binding Rossmann-fold domains"/>
    <property type="match status" value="1"/>
</dbReference>
<evidence type="ECO:0000256" key="12">
    <source>
        <dbReference type="ARBA" id="ARBA00023098"/>
    </source>
</evidence>
<dbReference type="InterPro" id="IPR018376">
    <property type="entry name" value="Enoyl-CoA_hyd/isom_CS"/>
</dbReference>
<dbReference type="InterPro" id="IPR029045">
    <property type="entry name" value="ClpP/crotonase-like_dom_sf"/>
</dbReference>
<comment type="caution">
    <text evidence="39">The sequence shown here is derived from an EMBL/GenBank/DDBJ whole genome shotgun (WGS) entry which is preliminary data.</text>
</comment>
<evidence type="ECO:0000256" key="31">
    <source>
        <dbReference type="ARBA" id="ARBA00042031"/>
    </source>
</evidence>
<dbReference type="InterPro" id="IPR001753">
    <property type="entry name" value="Enoyl-CoA_hydra/iso"/>
</dbReference>
<evidence type="ECO:0000256" key="33">
    <source>
        <dbReference type="ARBA" id="ARBA00048361"/>
    </source>
</evidence>
<evidence type="ECO:0000256" key="19">
    <source>
        <dbReference type="ARBA" id="ARBA00035909"/>
    </source>
</evidence>
<evidence type="ECO:0000256" key="22">
    <source>
        <dbReference type="ARBA" id="ARBA00036336"/>
    </source>
</evidence>
<evidence type="ECO:0000256" key="35">
    <source>
        <dbReference type="ARBA" id="ARBA00049448"/>
    </source>
</evidence>
<evidence type="ECO:0000256" key="28">
    <source>
        <dbReference type="ARBA" id="ARBA00036989"/>
    </source>
</evidence>
<dbReference type="SUPFAM" id="SSF52096">
    <property type="entry name" value="ClpP/crotonase"/>
    <property type="match status" value="1"/>
</dbReference>
<evidence type="ECO:0000313" key="39">
    <source>
        <dbReference type="EMBL" id="KAK6165801.1"/>
    </source>
</evidence>
<comment type="catalytic activity">
    <reaction evidence="27">
        <text>(3E)-decenoyl-CoA = (2E)-decenoyl-CoA</text>
        <dbReference type="Rhea" id="RHEA:45752"/>
        <dbReference type="ChEBI" id="CHEBI:61406"/>
        <dbReference type="ChEBI" id="CHEBI:84793"/>
    </reaction>
    <physiologicalReaction direction="left-to-right" evidence="27">
        <dbReference type="Rhea" id="RHEA:45753"/>
    </physiologicalReaction>
</comment>
<keyword evidence="10" id="KW-0560">Oxidoreductase</keyword>
<evidence type="ECO:0000256" key="20">
    <source>
        <dbReference type="ARBA" id="ARBA00035949"/>
    </source>
</evidence>
<comment type="catalytic activity">
    <reaction evidence="33">
        <text>(3S)-hydroxydecanoyl-CoA + NAD(+) = 3-oxodecanoyl-CoA + NADH + H(+)</text>
        <dbReference type="Rhea" id="RHEA:31187"/>
        <dbReference type="ChEBI" id="CHEBI:15378"/>
        <dbReference type="ChEBI" id="CHEBI:57540"/>
        <dbReference type="ChEBI" id="CHEBI:57945"/>
        <dbReference type="ChEBI" id="CHEBI:62548"/>
        <dbReference type="ChEBI" id="CHEBI:62616"/>
    </reaction>
    <physiologicalReaction direction="left-to-right" evidence="33">
        <dbReference type="Rhea" id="RHEA:31188"/>
    </physiologicalReaction>
</comment>
<dbReference type="FunFam" id="3.40.50.720:FF:000009">
    <property type="entry name" value="Fatty oxidation complex, alpha subunit"/>
    <property type="match status" value="1"/>
</dbReference>
<keyword evidence="16" id="KW-0511">Multifunctional enzyme</keyword>
<comment type="catalytic activity">
    <reaction evidence="23">
        <text>(3E)-hexenoyl-CoA = (2E)-hexenoyl-CoA</text>
        <dbReference type="Rhea" id="RHEA:45736"/>
        <dbReference type="ChEBI" id="CHEBI:62077"/>
        <dbReference type="ChEBI" id="CHEBI:84790"/>
    </reaction>
    <physiologicalReaction direction="left-to-right" evidence="23">
        <dbReference type="Rhea" id="RHEA:45737"/>
    </physiologicalReaction>
</comment>
<reference evidence="39 40" key="1">
    <citation type="submission" date="2024-01" db="EMBL/GenBank/DDBJ databases">
        <title>The genome of the rayed Mediterranean limpet Patella caerulea (Linnaeus, 1758).</title>
        <authorList>
            <person name="Anh-Thu Weber A."/>
            <person name="Halstead-Nussloch G."/>
        </authorList>
    </citation>
    <scope>NUCLEOTIDE SEQUENCE [LARGE SCALE GENOMIC DNA]</scope>
    <source>
        <strain evidence="39">AATW-2023a</strain>
        <tissue evidence="39">Whole specimen</tissue>
    </source>
</reference>
<dbReference type="Proteomes" id="UP001347796">
    <property type="component" value="Unassembled WGS sequence"/>
</dbReference>
<comment type="catalytic activity">
    <reaction evidence="1">
        <text>(3S)-hydroxyhexadecanoyl-CoA = (2E)-hexadecenoyl-CoA + H2O</text>
        <dbReference type="Rhea" id="RHEA:31163"/>
        <dbReference type="ChEBI" id="CHEBI:15377"/>
        <dbReference type="ChEBI" id="CHEBI:61526"/>
        <dbReference type="ChEBI" id="CHEBI:62613"/>
    </reaction>
    <physiologicalReaction direction="right-to-left" evidence="1">
        <dbReference type="Rhea" id="RHEA:31165"/>
    </physiologicalReaction>
</comment>
<keyword evidence="14" id="KW-0413">Isomerase</keyword>
<comment type="catalytic activity">
    <reaction evidence="28">
        <text>(2E)-hexadecenedioyl-CoA + H2O = (3S)-hydroxyhexadecanedioyl-CoA</text>
        <dbReference type="Rhea" id="RHEA:40259"/>
        <dbReference type="ChEBI" id="CHEBI:15377"/>
        <dbReference type="ChEBI" id="CHEBI:77075"/>
        <dbReference type="ChEBI" id="CHEBI:77080"/>
    </reaction>
    <physiologicalReaction direction="left-to-right" evidence="28">
        <dbReference type="Rhea" id="RHEA:40260"/>
    </physiologicalReaction>
</comment>
<dbReference type="Gene3D" id="1.10.1040.50">
    <property type="match status" value="1"/>
</dbReference>
<dbReference type="AlphaFoldDB" id="A0AAN8G8M7"/>
<comment type="catalytic activity">
    <reaction evidence="17">
        <text>(3S)-hydroxydecanoyl-CoA = (2E)-decenoyl-CoA + H2O</text>
        <dbReference type="Rhea" id="RHEA:31191"/>
        <dbReference type="ChEBI" id="CHEBI:15377"/>
        <dbReference type="ChEBI" id="CHEBI:61406"/>
        <dbReference type="ChEBI" id="CHEBI:62616"/>
    </reaction>
    <physiologicalReaction direction="right-to-left" evidence="17">
        <dbReference type="Rhea" id="RHEA:31193"/>
    </physiologicalReaction>
</comment>
<comment type="pathway">
    <text evidence="3">Lipid metabolism; fatty acid beta-oxidation.</text>
</comment>
<dbReference type="GO" id="GO:0004300">
    <property type="term" value="F:enoyl-CoA hydratase activity"/>
    <property type="evidence" value="ECO:0007669"/>
    <property type="project" value="UniProtKB-EC"/>
</dbReference>
<evidence type="ECO:0000256" key="7">
    <source>
        <dbReference type="ARBA" id="ARBA00012076"/>
    </source>
</evidence>
<comment type="similarity">
    <text evidence="29">In the C-terminal section; belongs to the 3-hydroxyacyl-CoA dehydrogenase family.</text>
</comment>
<evidence type="ECO:0000256" key="23">
    <source>
        <dbReference type="ARBA" id="ARBA00036353"/>
    </source>
</evidence>
<dbReference type="Pfam" id="PF00378">
    <property type="entry name" value="ECH_1"/>
    <property type="match status" value="1"/>
</dbReference>
<dbReference type="EMBL" id="JAZGQO010000021">
    <property type="protein sequence ID" value="KAK6165801.1"/>
    <property type="molecule type" value="Genomic_DNA"/>
</dbReference>
<evidence type="ECO:0000256" key="21">
    <source>
        <dbReference type="ARBA" id="ARBA00035959"/>
    </source>
</evidence>
<comment type="catalytic activity">
    <reaction evidence="19">
        <text>a 4-saturated-(3S)-3-hydroxyacyl-CoA = a (3E)-enoyl-CoA + H2O</text>
        <dbReference type="Rhea" id="RHEA:20724"/>
        <dbReference type="ChEBI" id="CHEBI:15377"/>
        <dbReference type="ChEBI" id="CHEBI:58521"/>
        <dbReference type="ChEBI" id="CHEBI:137480"/>
        <dbReference type="EC" id="4.2.1.17"/>
    </reaction>
    <physiologicalReaction direction="left-to-right" evidence="19">
        <dbReference type="Rhea" id="RHEA:20725"/>
    </physiologicalReaction>
</comment>
<comment type="catalytic activity">
    <reaction evidence="20">
        <text>a (3E)-enoyl-CoA = a 4-saturated (2E)-enoyl-CoA</text>
        <dbReference type="Rhea" id="RHEA:45228"/>
        <dbReference type="ChEBI" id="CHEBI:58521"/>
        <dbReference type="ChEBI" id="CHEBI:85097"/>
        <dbReference type="EC" id="5.3.3.8"/>
    </reaction>
    <physiologicalReaction direction="left-to-right" evidence="20">
        <dbReference type="Rhea" id="RHEA:45229"/>
    </physiologicalReaction>
</comment>
<comment type="catalytic activity">
    <reaction evidence="18">
        <text>(3E,5Z)-octadienoyl-CoA = (2E,5Z)-octadienoyl-CoA</text>
        <dbReference type="Rhea" id="RHEA:49932"/>
        <dbReference type="ChEBI" id="CHEBI:85108"/>
        <dbReference type="ChEBI" id="CHEBI:131990"/>
    </reaction>
    <physiologicalReaction direction="right-to-left" evidence="18">
        <dbReference type="Rhea" id="RHEA:49934"/>
    </physiologicalReaction>
</comment>
<keyword evidence="9" id="KW-0276">Fatty acid metabolism</keyword>
<dbReference type="GO" id="GO:0070403">
    <property type="term" value="F:NAD+ binding"/>
    <property type="evidence" value="ECO:0007669"/>
    <property type="project" value="InterPro"/>
</dbReference>
<evidence type="ECO:0000256" key="29">
    <source>
        <dbReference type="ARBA" id="ARBA00038365"/>
    </source>
</evidence>
<comment type="subcellular location">
    <subcellularLocation>
        <location evidence="2">Peroxisome</location>
    </subcellularLocation>
</comment>
<keyword evidence="15" id="KW-0456">Lyase</keyword>
<evidence type="ECO:0000259" key="38">
    <source>
        <dbReference type="Pfam" id="PF02737"/>
    </source>
</evidence>
<evidence type="ECO:0000256" key="30">
    <source>
        <dbReference type="ARBA" id="ARBA00039632"/>
    </source>
</evidence>
<feature type="domain" description="3-hydroxyacyl-CoA dehydrogenase C-terminal" evidence="37">
    <location>
        <begin position="477"/>
        <end position="580"/>
    </location>
</feature>
<evidence type="ECO:0000256" key="25">
    <source>
        <dbReference type="ARBA" id="ARBA00036472"/>
    </source>
</evidence>
<keyword evidence="13" id="KW-0576">Peroxisome</keyword>
<evidence type="ECO:0000256" key="34">
    <source>
        <dbReference type="ARBA" id="ARBA00048911"/>
    </source>
</evidence>
<keyword evidence="12" id="KW-0443">Lipid metabolism</keyword>
<evidence type="ECO:0000256" key="9">
    <source>
        <dbReference type="ARBA" id="ARBA00022832"/>
    </source>
</evidence>
<dbReference type="GO" id="GO:0006635">
    <property type="term" value="P:fatty acid beta-oxidation"/>
    <property type="evidence" value="ECO:0007669"/>
    <property type="project" value="TreeGrafter"/>
</dbReference>
<dbReference type="InterPro" id="IPR006176">
    <property type="entry name" value="3-OHacyl-CoA_DH_NAD-bd"/>
</dbReference>
<accession>A0AAN8G8M7</accession>
<sequence>MVDYRTVKSVAVLEVNNPPVNALSYNVRQGLQDGIERANKDKEIKSIIIIGKGRTYPAGADISEFSKPHKGPNLIEVGLGIESSRKPVISAIHGTCLGGGLEIALFSHYRIALESAKVGFPEVALGLLPGAHGTQRLPRVAGMAFAMEIITSGRHVSAREALQHGILDKLVKGNLLSESLDFAASLPFSVPHNRRLRNVPAKGAENADRIFEVALNKVKQKQNGFIAPINCLKAVKAALLPYEEGAKIERELFMELLTSGQAKAQQYVFFAERAATRWYVSNEKNQKKCSAVPVKTTGVIGAGTMGSGIVVTLLRAGLPVILVEQDSQNLERGVNMIKGILQGSVNLKRMTSQQMNKCLQQLTPAQSLDSLHNVDLVIEAVFENLKLKEEIFGKLDEICKQQTILCSNTSTLDIDKIARATKRPDKVIGTHFFAPAFVMPLLENVYGTKTSGETIATVMNLGKTIRKIPVLVKTCHGFVANRMLARYQTEASFLLEEGCLPHEYDQVMEEFGFPMGAFKVGDLSGLDIGYRIRQELAKANGYTVTTDTRYIQGERFSSLADKLYELGRLGRKTGKGWYKYDRPGAKEAFVDPDVTDIILKHCKDAGIIRRKISTQEIVERSMYSSINEGFRCLEDGVASKPEDIDVIWLHGFGFPRYRGGPMYYASTIGLAEVYDRICYYHKTFPESSYWVPSDLLRKLATSGRNIPMSDWSTAATVNKSRL</sequence>
<evidence type="ECO:0000256" key="4">
    <source>
        <dbReference type="ARBA" id="ARBA00008750"/>
    </source>
</evidence>
<evidence type="ECO:0000259" key="37">
    <source>
        <dbReference type="Pfam" id="PF00725"/>
    </source>
</evidence>
<dbReference type="GO" id="GO:0004165">
    <property type="term" value="F:delta(3)-delta(2)-enoyl-CoA isomerase activity"/>
    <property type="evidence" value="ECO:0007669"/>
    <property type="project" value="UniProtKB-EC"/>
</dbReference>
<dbReference type="PANTHER" id="PTHR23309">
    <property type="entry name" value="3-HYDROXYACYL-COA DEHYROGENASE"/>
    <property type="match status" value="1"/>
</dbReference>
<organism evidence="39 40">
    <name type="scientific">Patella caerulea</name>
    <name type="common">Rayed Mediterranean limpet</name>
    <dbReference type="NCBI Taxonomy" id="87958"/>
    <lineage>
        <taxon>Eukaryota</taxon>
        <taxon>Metazoa</taxon>
        <taxon>Spiralia</taxon>
        <taxon>Lophotrochozoa</taxon>
        <taxon>Mollusca</taxon>
        <taxon>Gastropoda</taxon>
        <taxon>Patellogastropoda</taxon>
        <taxon>Patelloidea</taxon>
        <taxon>Patellidae</taxon>
        <taxon>Patella</taxon>
    </lineage>
</organism>
<dbReference type="FunFam" id="1.10.1040.50:FF:000006">
    <property type="entry name" value="Peroxisomal bifunctional enzyme"/>
    <property type="match status" value="1"/>
</dbReference>
<dbReference type="PANTHER" id="PTHR23309:SF49">
    <property type="entry name" value="PEROXISOMAL BIFUNCTIONAL ENZYME"/>
    <property type="match status" value="1"/>
</dbReference>
<dbReference type="GO" id="GO:0005777">
    <property type="term" value="C:peroxisome"/>
    <property type="evidence" value="ECO:0007669"/>
    <property type="project" value="UniProtKB-SubCell"/>
</dbReference>
<comment type="catalytic activity">
    <reaction evidence="35">
        <text>(3S)-hydroxyhexadecanedioyl-CoA + NAD(+) = 3-oxohexadecanedioyl-CoA + NADH + H(+)</text>
        <dbReference type="Rhea" id="RHEA:40267"/>
        <dbReference type="ChEBI" id="CHEBI:15378"/>
        <dbReference type="ChEBI" id="CHEBI:57540"/>
        <dbReference type="ChEBI" id="CHEBI:57945"/>
        <dbReference type="ChEBI" id="CHEBI:77080"/>
        <dbReference type="ChEBI" id="CHEBI:77081"/>
    </reaction>
    <physiologicalReaction direction="left-to-right" evidence="35">
        <dbReference type="Rhea" id="RHEA:40268"/>
    </physiologicalReaction>
</comment>
<evidence type="ECO:0000256" key="32">
    <source>
        <dbReference type="ARBA" id="ARBA00047613"/>
    </source>
</evidence>
<evidence type="ECO:0000256" key="6">
    <source>
        <dbReference type="ARBA" id="ARBA00012064"/>
    </source>
</evidence>
<evidence type="ECO:0000256" key="18">
    <source>
        <dbReference type="ARBA" id="ARBA00035863"/>
    </source>
</evidence>
<name>A0AAN8G8M7_PATCE</name>